<gene>
    <name evidence="2" type="ORF">DSAG12_02771</name>
</gene>
<organism evidence="2 3">
    <name type="scientific">Promethearchaeum syntrophicum</name>
    <dbReference type="NCBI Taxonomy" id="2594042"/>
    <lineage>
        <taxon>Archaea</taxon>
        <taxon>Promethearchaeati</taxon>
        <taxon>Promethearchaeota</taxon>
        <taxon>Promethearchaeia</taxon>
        <taxon>Promethearchaeales</taxon>
        <taxon>Promethearchaeaceae</taxon>
        <taxon>Promethearchaeum</taxon>
    </lineage>
</organism>
<accession>A0A5B9DDS2</accession>
<dbReference type="EMBL" id="CP042905">
    <property type="protein sequence ID" value="QEE16940.1"/>
    <property type="molecule type" value="Genomic_DNA"/>
</dbReference>
<feature type="domain" description="DUF362" evidence="1">
    <location>
        <begin position="61"/>
        <end position="272"/>
    </location>
</feature>
<dbReference type="InterPro" id="IPR007160">
    <property type="entry name" value="DUF362"/>
</dbReference>
<evidence type="ECO:0000313" key="2">
    <source>
        <dbReference type="EMBL" id="QEE16940.1"/>
    </source>
</evidence>
<name>A0A5B9DDS2_9ARCH</name>
<dbReference type="Proteomes" id="UP000321408">
    <property type="component" value="Chromosome"/>
</dbReference>
<reference evidence="2 3" key="2">
    <citation type="journal article" date="2024" name="Int. J. Syst. Evol. Microbiol.">
        <title>Promethearchaeum syntrophicum gen. nov., sp. nov., an anaerobic, obligately syntrophic archaeon, the first isolate of the lineage 'Asgard' archaea, and proposal of the new archaeal phylum Promethearchaeota phyl. nov. and kingdom Promethearchaeati regn. nov.</title>
        <authorList>
            <person name="Imachi H."/>
            <person name="Nobu M.K."/>
            <person name="Kato S."/>
            <person name="Takaki Y."/>
            <person name="Miyazaki M."/>
            <person name="Miyata M."/>
            <person name="Ogawara M."/>
            <person name="Saito Y."/>
            <person name="Sakai S."/>
            <person name="Tahara Y.O."/>
            <person name="Takano Y."/>
            <person name="Tasumi E."/>
            <person name="Uematsu K."/>
            <person name="Yoshimura T."/>
            <person name="Itoh T."/>
            <person name="Ohkuma M."/>
            <person name="Takai K."/>
        </authorList>
    </citation>
    <scope>NUCLEOTIDE SEQUENCE [LARGE SCALE GENOMIC DNA]</scope>
    <source>
        <strain evidence="2 3">MK-D1</strain>
    </source>
</reference>
<proteinExistence type="predicted"/>
<dbReference type="KEGG" id="psyt:DSAG12_02771"/>
<dbReference type="Pfam" id="PF04015">
    <property type="entry name" value="DUF362"/>
    <property type="match status" value="1"/>
</dbReference>
<dbReference type="GeneID" id="41330750"/>
<dbReference type="AlphaFoldDB" id="A0A5B9DDS2"/>
<evidence type="ECO:0000259" key="1">
    <source>
        <dbReference type="Pfam" id="PF04015"/>
    </source>
</evidence>
<dbReference type="RefSeq" id="WP_147663863.1">
    <property type="nucleotide sequence ID" value="NZ_CP042905.2"/>
</dbReference>
<reference evidence="2 3" key="1">
    <citation type="journal article" date="2020" name="Nature">
        <title>Isolation of an archaeon at the prokaryote-eukaryote interface.</title>
        <authorList>
            <person name="Imachi H."/>
            <person name="Nobu M.K."/>
            <person name="Nakahara N."/>
            <person name="Morono Y."/>
            <person name="Ogawara M."/>
            <person name="Takaki Y."/>
            <person name="Takano Y."/>
            <person name="Uematsu K."/>
            <person name="Ikuta T."/>
            <person name="Ito M."/>
            <person name="Matsui Y."/>
            <person name="Miyazaki M."/>
            <person name="Murata K."/>
            <person name="Saito Y."/>
            <person name="Sakai S."/>
            <person name="Song C."/>
            <person name="Tasumi E."/>
            <person name="Yamanaka Y."/>
            <person name="Yamaguchi T."/>
            <person name="Kamagata Y."/>
            <person name="Tamaki H."/>
            <person name="Takai K."/>
        </authorList>
    </citation>
    <scope>NUCLEOTIDE SEQUENCE [LARGE SCALE GENOMIC DNA]</scope>
    <source>
        <strain evidence="2 3">MK-D1</strain>
    </source>
</reference>
<sequence>MKKTKVIIENLHINGDDGSLIPIKLPKNQQKSFKDTIQIAVNNIFDGFGGGKQLLKSKKNVYIKPNGIDTKPYCHTRSEVVEAVIRYFFDAGAENIYIFENCTQTGFTRIIFHVLGYTKMCKKTGAKPIYLDEEKVVKEYEFKGSGNEQYDLSTFGVSETVGRELIDNRDNNLYISLPKLKTHSMAGVTLGIKNQWAFPKHFDRKFDHNYNLHSKLIDVLEIIQPDFTLIDGVEGTTHGHYPPKALVNDIVKPFRILIGGQDVIATDLVGARVFGLGPEDVPHLKIAIERNLGVGIKNLDDIEIIGDLSKFNEKYSYDLVNKFPEDVNIISGKELWCREGCKNNPLSLLQIFYLDYNGKGGFDMVAGKGFDLDEIDNLKGPVFVAGHCAIEEVGERLLQRLGKKKVYFSDGCNNLGQSTAALCHLMGVNVLDLVPINPFISVKLLIQAKLHKTHANIPSFLSKWIKTV</sequence>
<dbReference type="OrthoDB" id="2837at2157"/>
<keyword evidence="3" id="KW-1185">Reference proteome</keyword>
<evidence type="ECO:0000313" key="3">
    <source>
        <dbReference type="Proteomes" id="UP000321408"/>
    </source>
</evidence>
<protein>
    <submittedName>
        <fullName evidence="2">DUF362 domain-containing protein</fullName>
    </submittedName>
</protein>